<dbReference type="Proteomes" id="UP000198881">
    <property type="component" value="Unassembled WGS sequence"/>
</dbReference>
<dbReference type="SUPFAM" id="SSF55144">
    <property type="entry name" value="LigT-like"/>
    <property type="match status" value="1"/>
</dbReference>
<comment type="function">
    <text evidence="2">Hydrolyzes RNA 2',3'-cyclic phosphodiester to an RNA 2'-phosphomonoester.</text>
</comment>
<evidence type="ECO:0000256" key="1">
    <source>
        <dbReference type="ARBA" id="ARBA00022801"/>
    </source>
</evidence>
<reference evidence="3 4" key="1">
    <citation type="submission" date="2016-10" db="EMBL/GenBank/DDBJ databases">
        <authorList>
            <person name="de Groot N.N."/>
        </authorList>
    </citation>
    <scope>NUCLEOTIDE SEQUENCE [LARGE SCALE GENOMIC DNA]</scope>
    <source>
        <strain evidence="3 4">CGMCC 1.7054</strain>
    </source>
</reference>
<feature type="active site" description="Proton acceptor" evidence="2">
    <location>
        <position position="121"/>
    </location>
</feature>
<dbReference type="NCBIfam" id="TIGR02258">
    <property type="entry name" value="2_5_ligase"/>
    <property type="match status" value="1"/>
</dbReference>
<evidence type="ECO:0000313" key="3">
    <source>
        <dbReference type="EMBL" id="SFV20329.1"/>
    </source>
</evidence>
<name>A0A1I7MEH2_9MICC</name>
<comment type="similarity">
    <text evidence="2">Belongs to the 2H phosphoesterase superfamily. ThpR family.</text>
</comment>
<dbReference type="InterPro" id="IPR009097">
    <property type="entry name" value="Cyclic_Pdiesterase"/>
</dbReference>
<dbReference type="GO" id="GO:0004113">
    <property type="term" value="F:2',3'-cyclic-nucleotide 3'-phosphodiesterase activity"/>
    <property type="evidence" value="ECO:0007669"/>
    <property type="project" value="InterPro"/>
</dbReference>
<dbReference type="HAMAP" id="MF_01940">
    <property type="entry name" value="RNA_CPDase"/>
    <property type="match status" value="1"/>
</dbReference>
<keyword evidence="4" id="KW-1185">Reference proteome</keyword>
<feature type="short sequence motif" description="HXTX 1" evidence="2">
    <location>
        <begin position="34"/>
        <end position="37"/>
    </location>
</feature>
<feature type="active site" description="Proton donor" evidence="2">
    <location>
        <position position="34"/>
    </location>
</feature>
<evidence type="ECO:0000313" key="4">
    <source>
        <dbReference type="Proteomes" id="UP000198881"/>
    </source>
</evidence>
<dbReference type="EC" id="3.1.4.58" evidence="2"/>
<gene>
    <name evidence="3" type="ORF">SAMN04487966_101311</name>
</gene>
<dbReference type="GO" id="GO:0008664">
    <property type="term" value="F:RNA 2',3'-cyclic 3'-phosphodiesterase activity"/>
    <property type="evidence" value="ECO:0007669"/>
    <property type="project" value="UniProtKB-EC"/>
</dbReference>
<sequence length="182" mass="19890">MFAAVYPPEDVREELAEFLEARPGMRWTPPEQMHLTLAFMEAVPDRSVEPLADLLAEACAGTESFLCGLHGAGAFPHPDRPAVLWLGVEDGAEQLRGLARRVRNAANRAGATPDGKAFTPHLTLARPGRGTNATRWIRVLETFSSRLWEVPEVHLVESVLQGHGHRPRHQSVAVLPLGTAPS</sequence>
<keyword evidence="3" id="KW-0436">Ligase</keyword>
<dbReference type="Pfam" id="PF13563">
    <property type="entry name" value="2_5_RNA_ligase2"/>
    <property type="match status" value="1"/>
</dbReference>
<protein>
    <recommendedName>
        <fullName evidence="2">RNA 2',3'-cyclic phosphodiesterase</fullName>
        <shortName evidence="2">RNA 2',3'-CPDase</shortName>
        <ecNumber evidence="2">3.1.4.58</ecNumber>
    </recommendedName>
</protein>
<dbReference type="Gene3D" id="3.90.1140.10">
    <property type="entry name" value="Cyclic phosphodiesterase"/>
    <property type="match status" value="1"/>
</dbReference>
<comment type="catalytic activity">
    <reaction evidence="2">
        <text>a 3'-end 2',3'-cyclophospho-ribonucleotide-RNA + H2O = a 3'-end 2'-phospho-ribonucleotide-RNA + H(+)</text>
        <dbReference type="Rhea" id="RHEA:11828"/>
        <dbReference type="Rhea" id="RHEA-COMP:10464"/>
        <dbReference type="Rhea" id="RHEA-COMP:17353"/>
        <dbReference type="ChEBI" id="CHEBI:15377"/>
        <dbReference type="ChEBI" id="CHEBI:15378"/>
        <dbReference type="ChEBI" id="CHEBI:83064"/>
        <dbReference type="ChEBI" id="CHEBI:173113"/>
        <dbReference type="EC" id="3.1.4.58"/>
    </reaction>
</comment>
<accession>A0A1I7MEH2</accession>
<dbReference type="EMBL" id="FPCG01000001">
    <property type="protein sequence ID" value="SFV20329.1"/>
    <property type="molecule type" value="Genomic_DNA"/>
</dbReference>
<dbReference type="InterPro" id="IPR004175">
    <property type="entry name" value="RNA_CPDase"/>
</dbReference>
<proteinExistence type="inferred from homology"/>
<dbReference type="AlphaFoldDB" id="A0A1I7MEH2"/>
<dbReference type="PANTHER" id="PTHR35561:SF1">
    <property type="entry name" value="RNA 2',3'-CYCLIC PHOSPHODIESTERASE"/>
    <property type="match status" value="1"/>
</dbReference>
<dbReference type="PANTHER" id="PTHR35561">
    <property type="entry name" value="RNA 2',3'-CYCLIC PHOSPHODIESTERASE"/>
    <property type="match status" value="1"/>
</dbReference>
<dbReference type="GO" id="GO:0016874">
    <property type="term" value="F:ligase activity"/>
    <property type="evidence" value="ECO:0007669"/>
    <property type="project" value="UniProtKB-KW"/>
</dbReference>
<evidence type="ECO:0000256" key="2">
    <source>
        <dbReference type="HAMAP-Rule" id="MF_01940"/>
    </source>
</evidence>
<keyword evidence="1 2" id="KW-0378">Hydrolase</keyword>
<feature type="short sequence motif" description="HXTX 2" evidence="2">
    <location>
        <begin position="121"/>
        <end position="124"/>
    </location>
</feature>
<dbReference type="STRING" id="574650.SAMN04487966_101311"/>
<organism evidence="3 4">
    <name type="scientific">Micrococcus terreus</name>
    <dbReference type="NCBI Taxonomy" id="574650"/>
    <lineage>
        <taxon>Bacteria</taxon>
        <taxon>Bacillati</taxon>
        <taxon>Actinomycetota</taxon>
        <taxon>Actinomycetes</taxon>
        <taxon>Micrococcales</taxon>
        <taxon>Micrococcaceae</taxon>
        <taxon>Micrococcus</taxon>
    </lineage>
</organism>